<organism evidence="2 3">
    <name type="scientific">Jiulongibacter sediminis</name>
    <dbReference type="NCBI Taxonomy" id="1605367"/>
    <lineage>
        <taxon>Bacteria</taxon>
        <taxon>Pseudomonadati</taxon>
        <taxon>Bacteroidota</taxon>
        <taxon>Cytophagia</taxon>
        <taxon>Cytophagales</taxon>
        <taxon>Leadbetterellaceae</taxon>
        <taxon>Jiulongibacter</taxon>
    </lineage>
</organism>
<keyword evidence="1" id="KW-1133">Transmembrane helix</keyword>
<dbReference type="AlphaFoldDB" id="A0A0P7C7Q9"/>
<comment type="caution">
    <text evidence="2">The sequence shown here is derived from an EMBL/GenBank/DDBJ whole genome shotgun (WGS) entry which is preliminary data.</text>
</comment>
<keyword evidence="1" id="KW-0812">Transmembrane</keyword>
<protein>
    <submittedName>
        <fullName evidence="2">Uncharacterized protein</fullName>
    </submittedName>
</protein>
<name>A0A0P7C7Q9_9BACT</name>
<proteinExistence type="predicted"/>
<dbReference type="STRING" id="1605367.AFM12_07550"/>
<accession>A0A0P7C7Q9</accession>
<evidence type="ECO:0000313" key="3">
    <source>
        <dbReference type="Proteomes" id="UP000050454"/>
    </source>
</evidence>
<sequence>MKYFTFNINKNARLEFDNDYTGKESIFYNGEEVSSIRSFCGGHHSFKVNEAGEQVNYDVKISMNMFTGIASEIMRNGEVLFSNKPEIKTSSGSWLGIILLASLFIIATFIGYKFGQGNSYYLSLIFFLSGIGLILNQYRNKKKD</sequence>
<keyword evidence="1" id="KW-0472">Membrane</keyword>
<dbReference type="OrthoDB" id="1492845at2"/>
<evidence type="ECO:0000256" key="1">
    <source>
        <dbReference type="SAM" id="Phobius"/>
    </source>
</evidence>
<dbReference type="Proteomes" id="UP000050454">
    <property type="component" value="Unassembled WGS sequence"/>
</dbReference>
<dbReference type="RefSeq" id="WP_055146141.1">
    <property type="nucleotide sequence ID" value="NZ_JXSZ01000006.1"/>
</dbReference>
<reference evidence="2 3" key="1">
    <citation type="submission" date="2015-07" db="EMBL/GenBank/DDBJ databases">
        <title>The draft genome sequence of Leadbetterella sp. JN14-9.</title>
        <authorList>
            <person name="Liu Y."/>
            <person name="Du J."/>
            <person name="Shao Z."/>
        </authorList>
    </citation>
    <scope>NUCLEOTIDE SEQUENCE [LARGE SCALE GENOMIC DNA]</scope>
    <source>
        <strain evidence="2 3">JN14-9</strain>
    </source>
</reference>
<evidence type="ECO:0000313" key="2">
    <source>
        <dbReference type="EMBL" id="KPM48477.1"/>
    </source>
</evidence>
<feature type="transmembrane region" description="Helical" evidence="1">
    <location>
        <begin position="94"/>
        <end position="114"/>
    </location>
</feature>
<gene>
    <name evidence="2" type="ORF">AFM12_07550</name>
</gene>
<dbReference type="EMBL" id="LGTQ01000006">
    <property type="protein sequence ID" value="KPM48477.1"/>
    <property type="molecule type" value="Genomic_DNA"/>
</dbReference>
<feature type="transmembrane region" description="Helical" evidence="1">
    <location>
        <begin position="120"/>
        <end position="138"/>
    </location>
</feature>
<keyword evidence="3" id="KW-1185">Reference proteome</keyword>